<dbReference type="Pfam" id="PF01204">
    <property type="entry name" value="Trehalase"/>
    <property type="match status" value="1"/>
</dbReference>
<dbReference type="InterPro" id="IPR018232">
    <property type="entry name" value="Glyco_hydro_37_CS"/>
</dbReference>
<dbReference type="Gene3D" id="1.50.10.10">
    <property type="match status" value="1"/>
</dbReference>
<reference evidence="3 4" key="1">
    <citation type="submission" date="2024-07" db="EMBL/GenBank/DDBJ databases">
        <title>Luteimonas salilacus sp. nov., isolated from the shore soil of Salt Lake in Tibet of China.</title>
        <authorList>
            <person name="Zhang X."/>
            <person name="Li A."/>
        </authorList>
    </citation>
    <scope>NUCLEOTIDE SEQUENCE [LARGE SCALE GENOMIC DNA]</scope>
    <source>
        <strain evidence="3 4">B3-2-R+30</strain>
    </source>
</reference>
<dbReference type="NCBIfam" id="NF009774">
    <property type="entry name" value="PRK13271.1"/>
    <property type="match status" value="1"/>
</dbReference>
<dbReference type="InterPro" id="IPR008928">
    <property type="entry name" value="6-hairpin_glycosidase_sf"/>
</dbReference>
<dbReference type="PRINTS" id="PR00744">
    <property type="entry name" value="GLHYDRLASE37"/>
</dbReference>
<keyword evidence="2" id="KW-0326">Glycosidase</keyword>
<dbReference type="PANTHER" id="PTHR23403:SF8">
    <property type="entry name" value="CYTOPLASMIC TREHALASE"/>
    <property type="match status" value="1"/>
</dbReference>
<gene>
    <name evidence="3" type="primary">treF</name>
    <name evidence="3" type="ORF">AB6713_04645</name>
</gene>
<dbReference type="RefSeq" id="WP_370562615.1">
    <property type="nucleotide sequence ID" value="NZ_JBFWIB010000002.1"/>
</dbReference>
<dbReference type="SUPFAM" id="SSF48208">
    <property type="entry name" value="Six-hairpin glycosidases"/>
    <property type="match status" value="1"/>
</dbReference>
<evidence type="ECO:0000256" key="1">
    <source>
        <dbReference type="ARBA" id="ARBA00022801"/>
    </source>
</evidence>
<dbReference type="Proteomes" id="UP001566331">
    <property type="component" value="Unassembled WGS sequence"/>
</dbReference>
<dbReference type="PANTHER" id="PTHR23403">
    <property type="entry name" value="TREHALASE"/>
    <property type="match status" value="1"/>
</dbReference>
<proteinExistence type="predicted"/>
<dbReference type="PROSITE" id="PS00928">
    <property type="entry name" value="TREHALASE_2"/>
    <property type="match status" value="1"/>
</dbReference>
<keyword evidence="4" id="KW-1185">Reference proteome</keyword>
<dbReference type="InterPro" id="IPR001661">
    <property type="entry name" value="Glyco_hydro_37"/>
</dbReference>
<dbReference type="InterPro" id="IPR012341">
    <property type="entry name" value="6hp_glycosidase-like_sf"/>
</dbReference>
<dbReference type="NCBIfam" id="NF009773">
    <property type="entry name" value="PRK13270.1"/>
    <property type="match status" value="1"/>
</dbReference>
<organism evidence="3 4">
    <name type="scientific">Luteimonas salinilitoris</name>
    <dbReference type="NCBI Taxonomy" id="3237697"/>
    <lineage>
        <taxon>Bacteria</taxon>
        <taxon>Pseudomonadati</taxon>
        <taxon>Pseudomonadota</taxon>
        <taxon>Gammaproteobacteria</taxon>
        <taxon>Lysobacterales</taxon>
        <taxon>Lysobacteraceae</taxon>
        <taxon>Luteimonas</taxon>
    </lineage>
</organism>
<evidence type="ECO:0000313" key="3">
    <source>
        <dbReference type="EMBL" id="MEZ0473906.1"/>
    </source>
</evidence>
<protein>
    <submittedName>
        <fullName evidence="3">Alpha,alpha-trehalase TreF</fullName>
    </submittedName>
</protein>
<comment type="caution">
    <text evidence="3">The sequence shown here is derived from an EMBL/GenBank/DDBJ whole genome shotgun (WGS) entry which is preliminary data.</text>
</comment>
<evidence type="ECO:0000256" key="2">
    <source>
        <dbReference type="ARBA" id="ARBA00023295"/>
    </source>
</evidence>
<accession>A0ABV4HME4</accession>
<name>A0ABV4HME4_9GAMM</name>
<dbReference type="PROSITE" id="PS00927">
    <property type="entry name" value="TREHALASE_1"/>
    <property type="match status" value="1"/>
</dbReference>
<evidence type="ECO:0000313" key="4">
    <source>
        <dbReference type="Proteomes" id="UP001566331"/>
    </source>
</evidence>
<dbReference type="EMBL" id="JBFWIC010000004">
    <property type="protein sequence ID" value="MEZ0473906.1"/>
    <property type="molecule type" value="Genomic_DNA"/>
</dbReference>
<keyword evidence="1" id="KW-0378">Hydrolase</keyword>
<sequence length="556" mass="62267">MTDDTIAASGMRRTRATAWMLLLWLSLQAPAMAGICVPGLPQLYGQLFEDAQEVLTDKKAFVDAAPQQPPAGIAAEYENVRDTSGFDLRAFIAEQFVMPPLAGGDYRTDPDHDVREHIDALWSVLERKPGAADPRTSLLPLPHRYIVPGGRFDEIYYWDSYFTMLGLEESGRHDLVVDMVKNFAWLIDRYGHIPNGNRTYYLSRSQPPFFAAMVNLLAERDGPSVLSTYLPQLAREYAFWMQGSERLAPGQGHRRVVRLADGSLLNRYWDDCDTPREESYGRDVATAVASGRPVAEVYRNLRAGAESGWDYSSRWFADSETLETIRTIEIVPPDLNSLLYNLERTLAEAYRVAGQPDNAARLQERADERKAAMRRHLWHAGNGVFADYLWQEGRPTDNVTAATLYPLFFGIADRRQAAQVASRVRASLLQPHGLAATTVRTGEQWDLPNGWAPLQWIAIQGLDDYGERELAASIAERWIRHNIAVFRETGKLVEKYDVTGTGGAGGGGEYELQDGFGWTNGVLRKLMALYPASATFGAAEPVGKTSARRMRQRYLP</sequence>